<dbReference type="GO" id="GO:0005524">
    <property type="term" value="F:ATP binding"/>
    <property type="evidence" value="ECO:0007669"/>
    <property type="project" value="UniProtKB-KW"/>
</dbReference>
<feature type="region of interest" description="Disordered" evidence="5">
    <location>
        <begin position="328"/>
        <end position="390"/>
    </location>
</feature>
<dbReference type="InterPro" id="IPR011009">
    <property type="entry name" value="Kinase-like_dom_sf"/>
</dbReference>
<feature type="compositionally biased region" description="Pro residues" evidence="5">
    <location>
        <begin position="344"/>
        <end position="362"/>
    </location>
</feature>
<dbReference type="EMBL" id="WJIE01000005">
    <property type="protein sequence ID" value="MRG94155.1"/>
    <property type="molecule type" value="Genomic_DNA"/>
</dbReference>
<keyword evidence="9" id="KW-1185">Reference proteome</keyword>
<proteinExistence type="predicted"/>
<dbReference type="SMART" id="SM00220">
    <property type="entry name" value="S_TKc"/>
    <property type="match status" value="1"/>
</dbReference>
<gene>
    <name evidence="8" type="ORF">GF068_19840</name>
</gene>
<protein>
    <submittedName>
        <fullName evidence="8">Protein kinase</fullName>
    </submittedName>
</protein>
<keyword evidence="6" id="KW-1133">Transmembrane helix</keyword>
<dbReference type="InterPro" id="IPR008271">
    <property type="entry name" value="Ser/Thr_kinase_AS"/>
</dbReference>
<dbReference type="RefSeq" id="WP_153820976.1">
    <property type="nucleotide sequence ID" value="NZ_WJIE01000005.1"/>
</dbReference>
<keyword evidence="1" id="KW-0808">Transferase</keyword>
<dbReference type="SUPFAM" id="SSF56112">
    <property type="entry name" value="Protein kinase-like (PK-like)"/>
    <property type="match status" value="1"/>
</dbReference>
<keyword evidence="2" id="KW-0547">Nucleotide-binding</keyword>
<organism evidence="8 9">
    <name type="scientific">Polyangium spumosum</name>
    <dbReference type="NCBI Taxonomy" id="889282"/>
    <lineage>
        <taxon>Bacteria</taxon>
        <taxon>Pseudomonadati</taxon>
        <taxon>Myxococcota</taxon>
        <taxon>Polyangia</taxon>
        <taxon>Polyangiales</taxon>
        <taxon>Polyangiaceae</taxon>
        <taxon>Polyangium</taxon>
    </lineage>
</organism>
<evidence type="ECO:0000256" key="3">
    <source>
        <dbReference type="ARBA" id="ARBA00022777"/>
    </source>
</evidence>
<comment type="caution">
    <text evidence="8">The sequence shown here is derived from an EMBL/GenBank/DDBJ whole genome shotgun (WGS) entry which is preliminary data.</text>
</comment>
<evidence type="ECO:0000256" key="1">
    <source>
        <dbReference type="ARBA" id="ARBA00022679"/>
    </source>
</evidence>
<keyword evidence="3 8" id="KW-0418">Kinase</keyword>
<evidence type="ECO:0000256" key="2">
    <source>
        <dbReference type="ARBA" id="ARBA00022741"/>
    </source>
</evidence>
<dbReference type="PANTHER" id="PTHR43289">
    <property type="entry name" value="MITOGEN-ACTIVATED PROTEIN KINASE KINASE KINASE 20-RELATED"/>
    <property type="match status" value="1"/>
</dbReference>
<dbReference type="Gene3D" id="3.30.200.20">
    <property type="entry name" value="Phosphorylase Kinase, domain 1"/>
    <property type="match status" value="1"/>
</dbReference>
<dbReference type="Pfam" id="PF00069">
    <property type="entry name" value="Pkinase"/>
    <property type="match status" value="1"/>
</dbReference>
<evidence type="ECO:0000259" key="7">
    <source>
        <dbReference type="PROSITE" id="PS50011"/>
    </source>
</evidence>
<sequence>MAEPDAGLLAPGKIFHGHYEVVRCVSTGAMGAVYEVIDQKTHRRRALKVMLPGLVGSAEMRERFKLEATITADIVSEHIVETFDADVDAATGAPFLVMELLRGDDLANVLGDRGKLTPPEIVLILSQAARALDKTHAAGIVHRDLKPENIFITYRDDGTPRIKLLDFGIAKVLASGQHAGMKQQTINLGTPPYMSPEQIMGEGTIDHRADLYALAHIAYALLVGEPYWLEESRTLESLYTLLLKIVEGAKEPATARARRYGVALPPAFDAWFTQATWPRPQGRFTKASELVLALANVLGVPLDARPMNSTGDWEQMFTATSVRRLAGGLYRPPDASSPRHDMPAPAPVPPLPPAPMLRPPGMGPQGASSRHQPTPASMATPAAPPAKKSKRRRIGAVLLLAFVVGLGVAAIVLRLSGPADVTAAGPAAEGQGPTPTAKPTVVAAATPEAQAPEATALPSALTTTPPSPSPGSVITPAAAAAGKAAPTATTKTNPATKQGTTKTQTGYDPLREL</sequence>
<dbReference type="InterPro" id="IPR000719">
    <property type="entry name" value="Prot_kinase_dom"/>
</dbReference>
<evidence type="ECO:0000256" key="5">
    <source>
        <dbReference type="SAM" id="MobiDB-lite"/>
    </source>
</evidence>
<feature type="region of interest" description="Disordered" evidence="5">
    <location>
        <begin position="456"/>
        <end position="513"/>
    </location>
</feature>
<feature type="transmembrane region" description="Helical" evidence="6">
    <location>
        <begin position="394"/>
        <end position="413"/>
    </location>
</feature>
<keyword evidence="4" id="KW-0067">ATP-binding</keyword>
<dbReference type="Proteomes" id="UP000440224">
    <property type="component" value="Unassembled WGS sequence"/>
</dbReference>
<dbReference type="PANTHER" id="PTHR43289:SF6">
    <property type="entry name" value="SERINE_THREONINE-PROTEIN KINASE NEKL-3"/>
    <property type="match status" value="1"/>
</dbReference>
<feature type="compositionally biased region" description="Low complexity" evidence="5">
    <location>
        <begin position="456"/>
        <end position="506"/>
    </location>
</feature>
<keyword evidence="6" id="KW-0472">Membrane</keyword>
<dbReference type="Gene3D" id="1.10.510.10">
    <property type="entry name" value="Transferase(Phosphotransferase) domain 1"/>
    <property type="match status" value="1"/>
</dbReference>
<dbReference type="OrthoDB" id="9801841at2"/>
<dbReference type="PROSITE" id="PS00108">
    <property type="entry name" value="PROTEIN_KINASE_ST"/>
    <property type="match status" value="1"/>
</dbReference>
<feature type="domain" description="Protein kinase" evidence="7">
    <location>
        <begin position="19"/>
        <end position="317"/>
    </location>
</feature>
<dbReference type="GO" id="GO:0004674">
    <property type="term" value="F:protein serine/threonine kinase activity"/>
    <property type="evidence" value="ECO:0007669"/>
    <property type="project" value="TreeGrafter"/>
</dbReference>
<name>A0A6N7PV74_9BACT</name>
<keyword evidence="6" id="KW-0812">Transmembrane</keyword>
<evidence type="ECO:0000313" key="9">
    <source>
        <dbReference type="Proteomes" id="UP000440224"/>
    </source>
</evidence>
<feature type="region of interest" description="Disordered" evidence="5">
    <location>
        <begin position="422"/>
        <end position="441"/>
    </location>
</feature>
<reference evidence="8 9" key="1">
    <citation type="submission" date="2019-10" db="EMBL/GenBank/DDBJ databases">
        <title>A soil myxobacterium in the family Polyangiaceae.</title>
        <authorList>
            <person name="Li Y."/>
            <person name="Wang J."/>
        </authorList>
    </citation>
    <scope>NUCLEOTIDE SEQUENCE [LARGE SCALE GENOMIC DNA]</scope>
    <source>
        <strain evidence="8 9">DSM 14734</strain>
    </source>
</reference>
<evidence type="ECO:0000256" key="4">
    <source>
        <dbReference type="ARBA" id="ARBA00022840"/>
    </source>
</evidence>
<evidence type="ECO:0000256" key="6">
    <source>
        <dbReference type="SAM" id="Phobius"/>
    </source>
</evidence>
<dbReference type="CDD" id="cd14014">
    <property type="entry name" value="STKc_PknB_like"/>
    <property type="match status" value="1"/>
</dbReference>
<evidence type="ECO:0000313" key="8">
    <source>
        <dbReference type="EMBL" id="MRG94155.1"/>
    </source>
</evidence>
<dbReference type="AlphaFoldDB" id="A0A6N7PV74"/>
<accession>A0A6N7PV74</accession>
<dbReference type="PROSITE" id="PS50011">
    <property type="entry name" value="PROTEIN_KINASE_DOM"/>
    <property type="match status" value="1"/>
</dbReference>